<name>A0ABD0K2K8_9CAEN</name>
<dbReference type="CDD" id="cd18186">
    <property type="entry name" value="BTB_POZ_ZBTB_KLHL-like"/>
    <property type="match status" value="1"/>
</dbReference>
<evidence type="ECO:0000313" key="4">
    <source>
        <dbReference type="EMBL" id="KAK7481075.1"/>
    </source>
</evidence>
<organism evidence="4 5">
    <name type="scientific">Batillaria attramentaria</name>
    <dbReference type="NCBI Taxonomy" id="370345"/>
    <lineage>
        <taxon>Eukaryota</taxon>
        <taxon>Metazoa</taxon>
        <taxon>Spiralia</taxon>
        <taxon>Lophotrochozoa</taxon>
        <taxon>Mollusca</taxon>
        <taxon>Gastropoda</taxon>
        <taxon>Caenogastropoda</taxon>
        <taxon>Sorbeoconcha</taxon>
        <taxon>Cerithioidea</taxon>
        <taxon>Batillariidae</taxon>
        <taxon>Batillaria</taxon>
    </lineage>
</organism>
<dbReference type="EMBL" id="JACVVK020000268">
    <property type="protein sequence ID" value="KAK7481075.1"/>
    <property type="molecule type" value="Genomic_DNA"/>
</dbReference>
<comment type="caution">
    <text evidence="4">The sequence shown here is derived from an EMBL/GenBank/DDBJ whole genome shotgun (WGS) entry which is preliminary data.</text>
</comment>
<dbReference type="Pfam" id="PF00651">
    <property type="entry name" value="BTB"/>
    <property type="match status" value="1"/>
</dbReference>
<dbReference type="Gene3D" id="2.120.10.80">
    <property type="entry name" value="Kelch-type beta propeller"/>
    <property type="match status" value="1"/>
</dbReference>
<dbReference type="InterPro" id="IPR000210">
    <property type="entry name" value="BTB/POZ_dom"/>
</dbReference>
<dbReference type="Proteomes" id="UP001519460">
    <property type="component" value="Unassembled WGS sequence"/>
</dbReference>
<evidence type="ECO:0000313" key="5">
    <source>
        <dbReference type="Proteomes" id="UP001519460"/>
    </source>
</evidence>
<evidence type="ECO:0000259" key="3">
    <source>
        <dbReference type="PROSITE" id="PS50097"/>
    </source>
</evidence>
<protein>
    <recommendedName>
        <fullName evidence="3">BTB domain-containing protein</fullName>
    </recommendedName>
</protein>
<dbReference type="PANTHER" id="PTHR24412:SF489">
    <property type="entry name" value="RING FINGER DOMAIN AND KELCH REPEAT-CONTAINING PROTEIN DDB_G0271372"/>
    <property type="match status" value="1"/>
</dbReference>
<dbReference type="Gene3D" id="3.30.710.10">
    <property type="entry name" value="Potassium Channel Kv1.1, Chain A"/>
    <property type="match status" value="1"/>
</dbReference>
<reference evidence="4 5" key="1">
    <citation type="journal article" date="2023" name="Sci. Data">
        <title>Genome assembly of the Korean intertidal mud-creeper Batillaria attramentaria.</title>
        <authorList>
            <person name="Patra A.K."/>
            <person name="Ho P.T."/>
            <person name="Jun S."/>
            <person name="Lee S.J."/>
            <person name="Kim Y."/>
            <person name="Won Y.J."/>
        </authorList>
    </citation>
    <scope>NUCLEOTIDE SEQUENCE [LARGE SCALE GENOMIC DNA]</scope>
    <source>
        <strain evidence="4">Wonlab-2016</strain>
    </source>
</reference>
<proteinExistence type="predicted"/>
<dbReference type="SUPFAM" id="SSF54695">
    <property type="entry name" value="POZ domain"/>
    <property type="match status" value="1"/>
</dbReference>
<dbReference type="Pfam" id="PF07707">
    <property type="entry name" value="BACK"/>
    <property type="match status" value="1"/>
</dbReference>
<gene>
    <name evidence="4" type="ORF">BaRGS_00027711</name>
</gene>
<keyword evidence="5" id="KW-1185">Reference proteome</keyword>
<dbReference type="AlphaFoldDB" id="A0ABD0K2K8"/>
<dbReference type="InterPro" id="IPR015915">
    <property type="entry name" value="Kelch-typ_b-propeller"/>
</dbReference>
<dbReference type="InterPro" id="IPR011333">
    <property type="entry name" value="SKP1/BTB/POZ_sf"/>
</dbReference>
<keyword evidence="1" id="KW-0880">Kelch repeat</keyword>
<dbReference type="SMART" id="SM00875">
    <property type="entry name" value="BACK"/>
    <property type="match status" value="1"/>
</dbReference>
<evidence type="ECO:0000256" key="2">
    <source>
        <dbReference type="ARBA" id="ARBA00022737"/>
    </source>
</evidence>
<sequence length="659" mass="74143">MSMNEQLEPLLQQGIIAASCQGINNLYTNKHFCDLKVIISGKVFECHRLILAAVSEFFRSSLTVSWQESSSSTVEIDNEDVTAESFQILLDILYKGHNVISMETVEDLLRMSIYLCVCFLEESCVQFMMENMSADKCLRFLTLALTYGLESVCDCAKETVYKYLGQLHRQAEFASLPKSVLLNLLSEATCSVCSESNRDTCICDKPSMDRILMTVLVWVESDKVRHRHLGELLPFVDPYRLSPGMKQLITIKYFKHEFGGILQTSCIWNNELYVSGSEDKNYQYFAVYRTAQNRWEMLPPPPLSRLDHAIVAVSFNIYFIGGCTEASRPCPVSDILVYHTQTSTWSRYGNLVIAVGGPKVAAVGHRVYIFSGWRLPSWKCEKPSPEFHDMERINAVQCFDTLRGNVYLAGSTLDNLGVGTLEQVISNGAAIFVMDEGHVVQMVENFALADEQESMLACTRGIQTLVPLKLPTADATAPSPAFETNKGHVSESCAPLAVETTESATFLSTISSRSIGNFYLEETEFSAYLYNNELVQCTQCEERDDIEQCGRGFIHLMGIDIKTGEIEQRSCTLPHTRIVPNIHLLNIPCRYLRTKAPKPPEACYRTCFTLSELASQGQIIEKRRVGNVLWSIRILSNARRKSIGSAFGLYFCMVSRLQR</sequence>
<accession>A0ABD0K2K8</accession>
<evidence type="ECO:0000256" key="1">
    <source>
        <dbReference type="ARBA" id="ARBA00022441"/>
    </source>
</evidence>
<dbReference type="CDD" id="cd14733">
    <property type="entry name" value="BACK"/>
    <property type="match status" value="1"/>
</dbReference>
<dbReference type="PROSITE" id="PS50097">
    <property type="entry name" value="BTB"/>
    <property type="match status" value="1"/>
</dbReference>
<keyword evidence="2" id="KW-0677">Repeat</keyword>
<dbReference type="SUPFAM" id="SSF117281">
    <property type="entry name" value="Kelch motif"/>
    <property type="match status" value="1"/>
</dbReference>
<dbReference type="SMART" id="SM00225">
    <property type="entry name" value="BTB"/>
    <property type="match status" value="1"/>
</dbReference>
<feature type="domain" description="BTB" evidence="3">
    <location>
        <begin position="33"/>
        <end position="102"/>
    </location>
</feature>
<dbReference type="InterPro" id="IPR011705">
    <property type="entry name" value="BACK"/>
</dbReference>
<dbReference type="Gene3D" id="1.25.40.420">
    <property type="match status" value="1"/>
</dbReference>
<dbReference type="PANTHER" id="PTHR24412">
    <property type="entry name" value="KELCH PROTEIN"/>
    <property type="match status" value="1"/>
</dbReference>